<gene>
    <name evidence="1" type="ordered locus">Caci_3612</name>
</gene>
<organism evidence="1 2">
    <name type="scientific">Catenulispora acidiphila (strain DSM 44928 / JCM 14897 / NBRC 102108 / NRRL B-24433 / ID139908)</name>
    <dbReference type="NCBI Taxonomy" id="479433"/>
    <lineage>
        <taxon>Bacteria</taxon>
        <taxon>Bacillati</taxon>
        <taxon>Actinomycetota</taxon>
        <taxon>Actinomycetes</taxon>
        <taxon>Catenulisporales</taxon>
        <taxon>Catenulisporaceae</taxon>
        <taxon>Catenulispora</taxon>
    </lineage>
</organism>
<evidence type="ECO:0000313" key="2">
    <source>
        <dbReference type="Proteomes" id="UP000000851"/>
    </source>
</evidence>
<dbReference type="InParanoid" id="C7QAL6"/>
<dbReference type="EMBL" id="CP001700">
    <property type="protein sequence ID" value="ACU72515.1"/>
    <property type="molecule type" value="Genomic_DNA"/>
</dbReference>
<dbReference type="InterPro" id="IPR007253">
    <property type="entry name" value="Cell_wall-bd_2"/>
</dbReference>
<dbReference type="Proteomes" id="UP000000851">
    <property type="component" value="Chromosome"/>
</dbReference>
<dbReference type="Gene3D" id="3.40.50.12090">
    <property type="match status" value="1"/>
</dbReference>
<dbReference type="STRING" id="479433.Caci_3612"/>
<dbReference type="PANTHER" id="PTHR30032:SF8">
    <property type="entry name" value="GERMINATION-SPECIFIC N-ACETYLMURAMOYL-L-ALANINE AMIDASE"/>
    <property type="match status" value="1"/>
</dbReference>
<dbReference type="Pfam" id="PF04122">
    <property type="entry name" value="CW_binding_2"/>
    <property type="match status" value="3"/>
</dbReference>
<dbReference type="RefSeq" id="WP_015792244.1">
    <property type="nucleotide sequence ID" value="NC_013131.1"/>
</dbReference>
<dbReference type="InterPro" id="IPR051922">
    <property type="entry name" value="Bact_Sporulation_Assoc"/>
</dbReference>
<dbReference type="eggNOG" id="COG0823">
    <property type="taxonomic scope" value="Bacteria"/>
</dbReference>
<dbReference type="HOGENOM" id="CLU_023724_0_0_11"/>
<proteinExistence type="predicted"/>
<sequence length="667" mass="67146" precursor="true">MSSTTPYDRPPHESARLTAAAHKNSARRRITSAAIISILIAATTTAIATTPAHATARGGNGFIAFQAPVGNAFGIALARPDGSGFHVLDVRGAGMADPPVLVNPAMSPDGTRIAFAEGGGSKAVWTVGVDGSHPVRVSTPPPSAGDTFPAWSPDGVRVFFTRADGVTPSQILSAFADGSGGTTPLFEAPTGFSDSNPDVGPDGSVAFTRSGGPNPGVYLRTPHGATALFAAGGANPSFNPLGTLIAYDSPVPFAGRAIFTKPTNGGIETLVQGTGFGTMPSWSPDGFKITYRDQTPNAGVHLKVVDVNSDTITSVTTGAQIGTIESDPSWQPVRNVAIDRMGGADRIDTAIDASRLGYDDAGPGGRQAGGAVITRSDSFADALADSALAAKLHAPLLLTGTHSLDGRVAAELKRILKPGAQVTLLGGTDVMSQKVADQVAALNFSTRRLQGPDRYATATAIANAITPNPARILVATGNNFPDALAAGAAAGAGDATGENTVVLLSNDGTLPSSTSAYLGAHSPANVELFGIGDQGVAALRTMFPVGKVGAAAGADRFGTAAAVARTFFSGPTTPRSVGVAVASNWPDALSGGALLGAHTAPLLLAAGPQLPAVEGDYVSNTSASVDEVLVFGDTGVVPNGAAAAVGDRAGLPGLQDYFVNRKAPALP</sequence>
<dbReference type="KEGG" id="cai:Caci_3612"/>
<dbReference type="InterPro" id="IPR011659">
    <property type="entry name" value="WD40"/>
</dbReference>
<dbReference type="OrthoDB" id="9808778at2"/>
<accession>C7QAL6</accession>
<dbReference type="InterPro" id="IPR011042">
    <property type="entry name" value="6-blade_b-propeller_TolB-like"/>
</dbReference>
<protein>
    <submittedName>
        <fullName evidence="1">Fibronectin type III domain-containing protein</fullName>
    </submittedName>
</protein>
<name>C7QAL6_CATAD</name>
<evidence type="ECO:0000313" key="1">
    <source>
        <dbReference type="EMBL" id="ACU72515.1"/>
    </source>
</evidence>
<dbReference type="AlphaFoldDB" id="C7QAL6"/>
<dbReference type="PANTHER" id="PTHR30032">
    <property type="entry name" value="N-ACETYLMURAMOYL-L-ALANINE AMIDASE-RELATED"/>
    <property type="match status" value="1"/>
</dbReference>
<dbReference type="SUPFAM" id="SSF69304">
    <property type="entry name" value="Tricorn protease N-terminal domain"/>
    <property type="match status" value="1"/>
</dbReference>
<reference evidence="1 2" key="1">
    <citation type="journal article" date="2009" name="Stand. Genomic Sci.">
        <title>Complete genome sequence of Catenulispora acidiphila type strain (ID 139908).</title>
        <authorList>
            <person name="Copeland A."/>
            <person name="Lapidus A."/>
            <person name="Glavina Del Rio T."/>
            <person name="Nolan M."/>
            <person name="Lucas S."/>
            <person name="Chen F."/>
            <person name="Tice H."/>
            <person name="Cheng J.F."/>
            <person name="Bruce D."/>
            <person name="Goodwin L."/>
            <person name="Pitluck S."/>
            <person name="Mikhailova N."/>
            <person name="Pati A."/>
            <person name="Ivanova N."/>
            <person name="Mavromatis K."/>
            <person name="Chen A."/>
            <person name="Palaniappan K."/>
            <person name="Chain P."/>
            <person name="Land M."/>
            <person name="Hauser L."/>
            <person name="Chang Y.J."/>
            <person name="Jeffries C.D."/>
            <person name="Chertkov O."/>
            <person name="Brettin T."/>
            <person name="Detter J.C."/>
            <person name="Han C."/>
            <person name="Ali Z."/>
            <person name="Tindall B.J."/>
            <person name="Goker M."/>
            <person name="Bristow J."/>
            <person name="Eisen J.A."/>
            <person name="Markowitz V."/>
            <person name="Hugenholtz P."/>
            <person name="Kyrpides N.C."/>
            <person name="Klenk H.P."/>
        </authorList>
    </citation>
    <scope>NUCLEOTIDE SEQUENCE [LARGE SCALE GENOMIC DNA]</scope>
    <source>
        <strain evidence="2">DSM 44928 / JCM 14897 / NBRC 102108 / NRRL B-24433 / ID139908</strain>
    </source>
</reference>
<dbReference type="Pfam" id="PF07676">
    <property type="entry name" value="PD40"/>
    <property type="match status" value="2"/>
</dbReference>
<dbReference type="Gene3D" id="2.120.10.30">
    <property type="entry name" value="TolB, C-terminal domain"/>
    <property type="match status" value="2"/>
</dbReference>
<keyword evidence="2" id="KW-1185">Reference proteome</keyword>